<feature type="domain" description="Phytase-like" evidence="2">
    <location>
        <begin position="62"/>
        <end position="354"/>
    </location>
</feature>
<dbReference type="InterPro" id="IPR027372">
    <property type="entry name" value="Phytase-like_dom"/>
</dbReference>
<evidence type="ECO:0000313" key="3">
    <source>
        <dbReference type="EMBL" id="QDP98329.1"/>
    </source>
</evidence>
<organism evidence="3 4">
    <name type="scientific">Microlunatus elymi</name>
    <dbReference type="NCBI Taxonomy" id="2596828"/>
    <lineage>
        <taxon>Bacteria</taxon>
        <taxon>Bacillati</taxon>
        <taxon>Actinomycetota</taxon>
        <taxon>Actinomycetes</taxon>
        <taxon>Propionibacteriales</taxon>
        <taxon>Propionibacteriaceae</taxon>
        <taxon>Microlunatus</taxon>
    </lineage>
</organism>
<name>A0A516Q4G9_9ACTN</name>
<dbReference type="KEGG" id="mik:FOE78_22635"/>
<dbReference type="Proteomes" id="UP000319263">
    <property type="component" value="Chromosome"/>
</dbReference>
<evidence type="ECO:0000313" key="4">
    <source>
        <dbReference type="Proteomes" id="UP000319263"/>
    </source>
</evidence>
<keyword evidence="1" id="KW-0732">Signal</keyword>
<gene>
    <name evidence="3" type="ORF">FOE78_22635</name>
</gene>
<feature type="chain" id="PRO_5022049054" evidence="1">
    <location>
        <begin position="30"/>
        <end position="370"/>
    </location>
</feature>
<feature type="signal peptide" evidence="1">
    <location>
        <begin position="1"/>
        <end position="29"/>
    </location>
</feature>
<keyword evidence="4" id="KW-1185">Reference proteome</keyword>
<evidence type="ECO:0000256" key="1">
    <source>
        <dbReference type="SAM" id="SignalP"/>
    </source>
</evidence>
<dbReference type="SUPFAM" id="SSF101898">
    <property type="entry name" value="NHL repeat"/>
    <property type="match status" value="1"/>
</dbReference>
<dbReference type="Pfam" id="PF13449">
    <property type="entry name" value="Phytase-like"/>
    <property type="match status" value="1"/>
</dbReference>
<reference evidence="3 4" key="1">
    <citation type="submission" date="2019-07" db="EMBL/GenBank/DDBJ databases">
        <title>Microlunatus dokdonensis sp. nov. isolated from the rhizospheric soil of the wild plant Elymus tsukushiensis.</title>
        <authorList>
            <person name="Ghim S.-Y."/>
            <person name="Hwang Y.-J."/>
            <person name="Son J.-S."/>
            <person name="Shin J.-H."/>
        </authorList>
    </citation>
    <scope>NUCLEOTIDE SEQUENCE [LARGE SCALE GENOMIC DNA]</scope>
    <source>
        <strain evidence="3 4">KUDC0627</strain>
    </source>
</reference>
<evidence type="ECO:0000259" key="2">
    <source>
        <dbReference type="Pfam" id="PF13449"/>
    </source>
</evidence>
<protein>
    <submittedName>
        <fullName evidence="3">Esterase-like activity of phytase family protein</fullName>
    </submittedName>
</protein>
<dbReference type="OrthoDB" id="9758957at2"/>
<dbReference type="AlphaFoldDB" id="A0A516Q4G9"/>
<accession>A0A516Q4G9</accession>
<dbReference type="EMBL" id="CP041692">
    <property type="protein sequence ID" value="QDP98329.1"/>
    <property type="molecule type" value="Genomic_DNA"/>
</dbReference>
<sequence>MIGDRVRAAATVVAAGVLLASAAVAPASAHGQHHHPSRATCPPAASAVGYSDALDKLVVDGQEIGGLSNLAWDSRRGSYAASVDNHGSDPSRVWFIRDLSHPRPVGDPLILRKLDGTPYTGETADNEGMAVLPDGRFVVSSEVEPSIRIFSRSGLQQQELPVPARFAVAPKGEATENATLEGLTISRSGRILIASMEGTLSGDTGDGSFRRLLVYAKSRHGFRLTKQIGYRVDDGMRIPEIAEYAPGKLLIMEAAWSADVGNTITLYASDISHARDVSRVQDLATTRNLVVHKRLIDDVTKCPDLGATAKETQLNPLMDNFEAMAVKPAINDRSFGASGHRGAYDVTLLSDDNFNESQTTRVLDLVAQLP</sequence>
<proteinExistence type="predicted"/>
<dbReference type="RefSeq" id="WP_143988268.1">
    <property type="nucleotide sequence ID" value="NZ_CP041692.1"/>
</dbReference>